<feature type="compositionally biased region" description="Basic and acidic residues" evidence="2">
    <location>
        <begin position="252"/>
        <end position="263"/>
    </location>
</feature>
<sequence>MQNGEVARSTSRPDLTPQDGKISHLLSFASDAEKNAFPTLFALSENDIESIWSDVSSFIGRQMACQKGVHITGLGTFTFAVQKIVLGRQHKLIHRPIFLLAEKLKHFSGLKQRKALPDGGVPVVPLNFSTLSTDSPFERDVVKRCVRDILIMLMQAVSSQPTVLLGFYNIGLLSFRRGWACMRFCKDFLEGLDRSWSLFWANNNSRAGVSSSVASDRVRSNSCSERERNLATFTPSHSSVDLRQELYSALEHKEEREEGEGKKGGNTLSQPHRRETLKPAKVSGIFLTEDLNITPQEPNRPPLHHMGQVDRPPLHHMGQVDRPPSHPCTDERESRQELCLLCKERAEKNVSDEPVPEAERRRQEKQEERLFVLRQQQADQELMLQQEVYQEMCRQRSMRIAACNLEMAEAKEGEAEHRSEKFYGSYIFRTRPDTPPQLPRQRQYLHDLLDQVQNQDQRQGLDRQTQELVDRMGQMELDDEIVEQQRQQQLLMKDSGIRSYQRALDTQCDGSCRVLGSTTRLESSLSRPSYSKDLVFGPFDAVPSAAMEQRQRARELHRHQINVATLRRRHMHFSRILEQKREIDVLRRTREEVRADYVTRHNKLRRMRKELEDAWAQSVEAKRQRDQEEKAFMRAGRHLVINQCNEYQRCQHCRRRLSFCGGTNLWKESRYIPGSRLML</sequence>
<dbReference type="Proteomes" id="UP001591681">
    <property type="component" value="Unassembled WGS sequence"/>
</dbReference>
<feature type="domain" description="CCDC81 HU" evidence="4">
    <location>
        <begin position="122"/>
        <end position="193"/>
    </location>
</feature>
<name>A0ABD1J2F6_9TELE</name>
<feature type="domain" description="CCDC81 HU" evidence="3">
    <location>
        <begin position="30"/>
        <end position="112"/>
    </location>
</feature>
<gene>
    <name evidence="5" type="ORF">ACEWY4_023221</name>
</gene>
<evidence type="ECO:0000256" key="1">
    <source>
        <dbReference type="SAM" id="Coils"/>
    </source>
</evidence>
<feature type="region of interest" description="Disordered" evidence="2">
    <location>
        <begin position="252"/>
        <end position="274"/>
    </location>
</feature>
<dbReference type="Pfam" id="PF18289">
    <property type="entry name" value="HU-CCDC81_euk_2"/>
    <property type="match status" value="1"/>
</dbReference>
<accession>A0ABD1J2F6</accession>
<dbReference type="InterPro" id="IPR026295">
    <property type="entry name" value="CCD81"/>
</dbReference>
<feature type="coiled-coil region" evidence="1">
    <location>
        <begin position="576"/>
        <end position="614"/>
    </location>
</feature>
<dbReference type="InterPro" id="IPR040673">
    <property type="entry name" value="CCDC81_HU_dom_2"/>
</dbReference>
<keyword evidence="6" id="KW-1185">Reference proteome</keyword>
<evidence type="ECO:0000259" key="4">
    <source>
        <dbReference type="Pfam" id="PF18289"/>
    </source>
</evidence>
<evidence type="ECO:0000313" key="5">
    <source>
        <dbReference type="EMBL" id="KAL2081368.1"/>
    </source>
</evidence>
<dbReference type="Pfam" id="PF14908">
    <property type="entry name" value="HU-CCDC81_euk_1"/>
    <property type="match status" value="1"/>
</dbReference>
<evidence type="ECO:0008006" key="7">
    <source>
        <dbReference type="Google" id="ProtNLM"/>
    </source>
</evidence>
<evidence type="ECO:0000313" key="6">
    <source>
        <dbReference type="Proteomes" id="UP001591681"/>
    </source>
</evidence>
<dbReference type="AlphaFoldDB" id="A0ABD1J2F6"/>
<organism evidence="5 6">
    <name type="scientific">Coilia grayii</name>
    <name type="common">Gray's grenadier anchovy</name>
    <dbReference type="NCBI Taxonomy" id="363190"/>
    <lineage>
        <taxon>Eukaryota</taxon>
        <taxon>Metazoa</taxon>
        <taxon>Chordata</taxon>
        <taxon>Craniata</taxon>
        <taxon>Vertebrata</taxon>
        <taxon>Euteleostomi</taxon>
        <taxon>Actinopterygii</taxon>
        <taxon>Neopterygii</taxon>
        <taxon>Teleostei</taxon>
        <taxon>Clupei</taxon>
        <taxon>Clupeiformes</taxon>
        <taxon>Clupeoidei</taxon>
        <taxon>Engraulidae</taxon>
        <taxon>Coilinae</taxon>
        <taxon>Coilia</taxon>
    </lineage>
</organism>
<reference evidence="5 6" key="1">
    <citation type="submission" date="2024-09" db="EMBL/GenBank/DDBJ databases">
        <title>A chromosome-level genome assembly of Gray's grenadier anchovy, Coilia grayii.</title>
        <authorList>
            <person name="Fu Z."/>
        </authorList>
    </citation>
    <scope>NUCLEOTIDE SEQUENCE [LARGE SCALE GENOMIC DNA]</scope>
    <source>
        <strain evidence="5">G4</strain>
        <tissue evidence="5">Muscle</tissue>
    </source>
</reference>
<dbReference type="PANTHER" id="PTHR14362">
    <property type="entry name" value="COILED-COIL DOMAIN-CONTAINING PROTEIN 81"/>
    <property type="match status" value="1"/>
</dbReference>
<comment type="caution">
    <text evidence="5">The sequence shown here is derived from an EMBL/GenBank/DDBJ whole genome shotgun (WGS) entry which is preliminary data.</text>
</comment>
<keyword evidence="1" id="KW-0175">Coiled coil</keyword>
<evidence type="ECO:0000259" key="3">
    <source>
        <dbReference type="Pfam" id="PF14908"/>
    </source>
</evidence>
<dbReference type="EMBL" id="JBHFQA010000020">
    <property type="protein sequence ID" value="KAL2081368.1"/>
    <property type="molecule type" value="Genomic_DNA"/>
</dbReference>
<dbReference type="PANTHER" id="PTHR14362:SF2">
    <property type="entry name" value="COILED-COIL DOMAIN-CONTAINING PROTEIN 81"/>
    <property type="match status" value="1"/>
</dbReference>
<protein>
    <recommendedName>
        <fullName evidence="7">Coiled-coil domain-containing protein 81</fullName>
    </recommendedName>
</protein>
<proteinExistence type="predicted"/>
<evidence type="ECO:0000256" key="2">
    <source>
        <dbReference type="SAM" id="MobiDB-lite"/>
    </source>
</evidence>
<dbReference type="InterPro" id="IPR028034">
    <property type="entry name" value="HU-CCDC81"/>
</dbReference>